<protein>
    <submittedName>
        <fullName evidence="6">ATP-binding cassette domain-containing protein</fullName>
    </submittedName>
</protein>
<dbReference type="InterPro" id="IPR027417">
    <property type="entry name" value="P-loop_NTPase"/>
</dbReference>
<keyword evidence="4 6" id="KW-0067">ATP-binding</keyword>
<dbReference type="InterPro" id="IPR003593">
    <property type="entry name" value="AAA+_ATPase"/>
</dbReference>
<dbReference type="PANTHER" id="PTHR43335:SF4">
    <property type="entry name" value="ABC TRANSPORTER, ATP-BINDING PROTEIN"/>
    <property type="match status" value="1"/>
</dbReference>
<dbReference type="OrthoDB" id="3243210at2"/>
<evidence type="ECO:0000259" key="5">
    <source>
        <dbReference type="SMART" id="SM00382"/>
    </source>
</evidence>
<dbReference type="SMART" id="SM00382">
    <property type="entry name" value="AAA"/>
    <property type="match status" value="1"/>
</dbReference>
<gene>
    <name evidence="6" type="ORF">EBO15_35485</name>
</gene>
<dbReference type="GO" id="GO:0005524">
    <property type="term" value="F:ATP binding"/>
    <property type="evidence" value="ECO:0007669"/>
    <property type="project" value="UniProtKB-KW"/>
</dbReference>
<sequence>MVYADVSFDVPAGGLLAVSGAGGTGRTALLLTLGGRMKPSGGRAKVGPFEVPGDLRTVQRITALGVMPGVNELDPALTVREHLGEALDLREGVFGRWRGRAQRVRHALERVGLGDLDVRLSADDLSPEEAQLLGAACALVGRPGLLLLDDVDEGLPLDRQRALWERLRAVADSGVTVIASCHDPAPARGLALDLSLENPR</sequence>
<dbReference type="Gene3D" id="3.40.50.300">
    <property type="entry name" value="P-loop containing nucleotide triphosphate hydrolases"/>
    <property type="match status" value="1"/>
</dbReference>
<dbReference type="Pfam" id="PF00005">
    <property type="entry name" value="ABC_tran"/>
    <property type="match status" value="1"/>
</dbReference>
<dbReference type="PANTHER" id="PTHR43335">
    <property type="entry name" value="ABC TRANSPORTER, ATP-BINDING PROTEIN"/>
    <property type="match status" value="1"/>
</dbReference>
<evidence type="ECO:0000256" key="4">
    <source>
        <dbReference type="ARBA" id="ARBA00022840"/>
    </source>
</evidence>
<keyword evidence="7" id="KW-1185">Reference proteome</keyword>
<dbReference type="InterPro" id="IPR003439">
    <property type="entry name" value="ABC_transporter-like_ATP-bd"/>
</dbReference>
<evidence type="ECO:0000256" key="3">
    <source>
        <dbReference type="ARBA" id="ARBA00022741"/>
    </source>
</evidence>
<evidence type="ECO:0000313" key="7">
    <source>
        <dbReference type="Proteomes" id="UP000282674"/>
    </source>
</evidence>
<dbReference type="SUPFAM" id="SSF52540">
    <property type="entry name" value="P-loop containing nucleoside triphosphate hydrolases"/>
    <property type="match status" value="1"/>
</dbReference>
<keyword evidence="2" id="KW-0813">Transport</keyword>
<reference evidence="6 7" key="1">
    <citation type="submission" date="2018-10" db="EMBL/GenBank/DDBJ databases">
        <title>Isolation from soil.</title>
        <authorList>
            <person name="Hu J."/>
        </authorList>
    </citation>
    <scope>NUCLEOTIDE SEQUENCE [LARGE SCALE GENOMIC DNA]</scope>
    <source>
        <strain evidence="6 7">NEAU-Ht49</strain>
    </source>
</reference>
<keyword evidence="3" id="KW-0547">Nucleotide-binding</keyword>
<dbReference type="GO" id="GO:0016887">
    <property type="term" value="F:ATP hydrolysis activity"/>
    <property type="evidence" value="ECO:0007669"/>
    <property type="project" value="InterPro"/>
</dbReference>
<comment type="similarity">
    <text evidence="1">Belongs to the ABC transporter superfamily.</text>
</comment>
<accession>A0A3M2LJF4</accession>
<evidence type="ECO:0000256" key="1">
    <source>
        <dbReference type="ARBA" id="ARBA00005417"/>
    </source>
</evidence>
<dbReference type="AlphaFoldDB" id="A0A3M2LJF4"/>
<organism evidence="6 7">
    <name type="scientific">Actinomadura harenae</name>
    <dbReference type="NCBI Taxonomy" id="2483351"/>
    <lineage>
        <taxon>Bacteria</taxon>
        <taxon>Bacillati</taxon>
        <taxon>Actinomycetota</taxon>
        <taxon>Actinomycetes</taxon>
        <taxon>Streptosporangiales</taxon>
        <taxon>Thermomonosporaceae</taxon>
        <taxon>Actinomadura</taxon>
    </lineage>
</organism>
<name>A0A3M2LJF4_9ACTN</name>
<dbReference type="EMBL" id="RFFG01000103">
    <property type="protein sequence ID" value="RMI37612.1"/>
    <property type="molecule type" value="Genomic_DNA"/>
</dbReference>
<evidence type="ECO:0000313" key="6">
    <source>
        <dbReference type="EMBL" id="RMI37612.1"/>
    </source>
</evidence>
<evidence type="ECO:0000256" key="2">
    <source>
        <dbReference type="ARBA" id="ARBA00022448"/>
    </source>
</evidence>
<comment type="caution">
    <text evidence="6">The sequence shown here is derived from an EMBL/GenBank/DDBJ whole genome shotgun (WGS) entry which is preliminary data.</text>
</comment>
<dbReference type="Proteomes" id="UP000282674">
    <property type="component" value="Unassembled WGS sequence"/>
</dbReference>
<proteinExistence type="inferred from homology"/>
<feature type="domain" description="AAA+ ATPase" evidence="5">
    <location>
        <begin position="12"/>
        <end position="200"/>
    </location>
</feature>